<dbReference type="Proteomes" id="UP000649753">
    <property type="component" value="Unassembled WGS sequence"/>
</dbReference>
<sequence length="303" mass="33710">MPRKQARQVKAFVMHGRTPRTLLNYEGFFQWLANLPSPATETPVAQDQMLAVAASTTEGEFIHFRFVSGNPRDTPLLFNRQTGVTVQARTPENTWLAQPTRVSVIPGDRLIFVENRRRGVSASSLERYFMNVSRRNGYGIVDLDLDPLPAPSLEREILDLSRIKEASIVVNRPNSDWNDASDALSELAGSSGGKDAAVVVHAPRGASLSKDEGIINVIISNIRRRLPNIRDMRVVGRRQGEPTDHTVSLEKHQLRVVARVDDEASLSDQDESVREAVRKLAERALPIVRQQGDTELPPQPESA</sequence>
<dbReference type="AlphaFoldDB" id="A0A927M8Z3"/>
<organism evidence="2 3">
    <name type="scientific">Plantactinospora soyae</name>
    <dbReference type="NCBI Taxonomy" id="1544732"/>
    <lineage>
        <taxon>Bacteria</taxon>
        <taxon>Bacillati</taxon>
        <taxon>Actinomycetota</taxon>
        <taxon>Actinomycetes</taxon>
        <taxon>Micromonosporales</taxon>
        <taxon>Micromonosporaceae</taxon>
        <taxon>Plantactinospora</taxon>
    </lineage>
</organism>
<evidence type="ECO:0000313" key="2">
    <source>
        <dbReference type="EMBL" id="MBE1489125.1"/>
    </source>
</evidence>
<reference evidence="2" key="1">
    <citation type="submission" date="2020-10" db="EMBL/GenBank/DDBJ databases">
        <title>Sequencing the genomes of 1000 actinobacteria strains.</title>
        <authorList>
            <person name="Klenk H.-P."/>
        </authorList>
    </citation>
    <scope>NUCLEOTIDE SEQUENCE</scope>
    <source>
        <strain evidence="2">DSM 46832</strain>
    </source>
</reference>
<dbReference type="EMBL" id="JADBEB010000001">
    <property type="protein sequence ID" value="MBE1489125.1"/>
    <property type="molecule type" value="Genomic_DNA"/>
</dbReference>
<comment type="caution">
    <text evidence="2">The sequence shown here is derived from an EMBL/GenBank/DDBJ whole genome shotgun (WGS) entry which is preliminary data.</text>
</comment>
<evidence type="ECO:0000256" key="1">
    <source>
        <dbReference type="SAM" id="MobiDB-lite"/>
    </source>
</evidence>
<dbReference type="InterPro" id="IPR031832">
    <property type="entry name" value="DUF4747"/>
</dbReference>
<evidence type="ECO:0000313" key="3">
    <source>
        <dbReference type="Proteomes" id="UP000649753"/>
    </source>
</evidence>
<accession>A0A927M8Z3</accession>
<name>A0A927M8Z3_9ACTN</name>
<proteinExistence type="predicted"/>
<gene>
    <name evidence="2" type="ORF">H4W31_004763</name>
</gene>
<keyword evidence="3" id="KW-1185">Reference proteome</keyword>
<feature type="region of interest" description="Disordered" evidence="1">
    <location>
        <begin position="284"/>
        <end position="303"/>
    </location>
</feature>
<dbReference type="Pfam" id="PF15931">
    <property type="entry name" value="DUF4747"/>
    <property type="match status" value="1"/>
</dbReference>
<dbReference type="RefSeq" id="WP_192768656.1">
    <property type="nucleotide sequence ID" value="NZ_JADBEB010000001.1"/>
</dbReference>
<protein>
    <submittedName>
        <fullName evidence="2">Uncharacterized protein</fullName>
    </submittedName>
</protein>